<accession>A0A7D7A424</accession>
<reference evidence="2 3" key="1">
    <citation type="submission" date="2020-07" db="EMBL/GenBank/DDBJ databases">
        <title>Electron transfer.</title>
        <authorList>
            <person name="Huang L."/>
            <person name="Liu X."/>
            <person name="Zhou S."/>
        </authorList>
    </citation>
    <scope>NUCLEOTIDE SEQUENCE [LARGE SCALE GENOMIC DNA]</scope>
    <source>
        <strain evidence="2 3">Lx1</strain>
    </source>
</reference>
<dbReference type="InterPro" id="IPR013097">
    <property type="entry name" value="Dabb"/>
</dbReference>
<dbReference type="EMBL" id="CP059378">
    <property type="protein sequence ID" value="QLY80298.1"/>
    <property type="molecule type" value="Genomic_DNA"/>
</dbReference>
<dbReference type="RefSeq" id="WP_181602164.1">
    <property type="nucleotide sequence ID" value="NZ_CP059378.1"/>
</dbReference>
<dbReference type="InterPro" id="IPR011008">
    <property type="entry name" value="Dimeric_a/b-barrel"/>
</dbReference>
<dbReference type="SMART" id="SM00886">
    <property type="entry name" value="Dabb"/>
    <property type="match status" value="1"/>
</dbReference>
<dbReference type="PANTHER" id="PTHR37832:SF1">
    <property type="entry name" value="STRESS-RESPONSE A_B BARREL DOMAIN-CONTAINING PROTEIN"/>
    <property type="match status" value="1"/>
</dbReference>
<dbReference type="Proteomes" id="UP000512286">
    <property type="component" value="Chromosome"/>
</dbReference>
<protein>
    <submittedName>
        <fullName evidence="2">Dabb family protein</fullName>
    </submittedName>
</protein>
<organism evidence="2 3">
    <name type="scientific">Clostridium intestinale</name>
    <dbReference type="NCBI Taxonomy" id="36845"/>
    <lineage>
        <taxon>Bacteria</taxon>
        <taxon>Bacillati</taxon>
        <taxon>Bacillota</taxon>
        <taxon>Clostridia</taxon>
        <taxon>Eubacteriales</taxon>
        <taxon>Clostridiaceae</taxon>
        <taxon>Clostridium</taxon>
    </lineage>
</organism>
<dbReference type="PROSITE" id="PS51502">
    <property type="entry name" value="S_R_A_B_BARREL"/>
    <property type="match status" value="1"/>
</dbReference>
<dbReference type="Pfam" id="PF07876">
    <property type="entry name" value="Dabb"/>
    <property type="match status" value="1"/>
</dbReference>
<evidence type="ECO:0000313" key="2">
    <source>
        <dbReference type="EMBL" id="QLY80298.1"/>
    </source>
</evidence>
<dbReference type="Gene3D" id="3.30.70.100">
    <property type="match status" value="1"/>
</dbReference>
<sequence>MIKHIVTWKLKEEAEGNTKVENAKKIKDILEALDGKIETLKAIEVGINFNDSTQAYDVVLYSEFDTVEGLNIYQNHPEHVKAGTFIKAVVTDRIVVDYEV</sequence>
<feature type="domain" description="Stress-response A/B barrel" evidence="1">
    <location>
        <begin position="2"/>
        <end position="98"/>
    </location>
</feature>
<dbReference type="PANTHER" id="PTHR37832">
    <property type="entry name" value="BLL2683 PROTEIN"/>
    <property type="match status" value="1"/>
</dbReference>
<gene>
    <name evidence="2" type="ORF">HZF06_01555</name>
</gene>
<dbReference type="KEGG" id="cint:HZF06_01555"/>
<dbReference type="SUPFAM" id="SSF54909">
    <property type="entry name" value="Dimeric alpha+beta barrel"/>
    <property type="match status" value="1"/>
</dbReference>
<evidence type="ECO:0000313" key="3">
    <source>
        <dbReference type="Proteomes" id="UP000512286"/>
    </source>
</evidence>
<name>A0A7D7A424_9CLOT</name>
<evidence type="ECO:0000259" key="1">
    <source>
        <dbReference type="PROSITE" id="PS51502"/>
    </source>
</evidence>
<dbReference type="AlphaFoldDB" id="A0A7D7A424"/>
<proteinExistence type="predicted"/>